<organism evidence="2">
    <name type="scientific">marine metagenome</name>
    <dbReference type="NCBI Taxonomy" id="408172"/>
    <lineage>
        <taxon>unclassified sequences</taxon>
        <taxon>metagenomes</taxon>
        <taxon>ecological metagenomes</taxon>
    </lineage>
</organism>
<dbReference type="InterPro" id="IPR029001">
    <property type="entry name" value="ITPase-like_fam"/>
</dbReference>
<dbReference type="InterPro" id="IPR003697">
    <property type="entry name" value="Maf-like"/>
</dbReference>
<dbReference type="GO" id="GO:0047429">
    <property type="term" value="F:nucleoside triphosphate diphosphatase activity"/>
    <property type="evidence" value="ECO:0007669"/>
    <property type="project" value="InterPro"/>
</dbReference>
<name>A0A382S0H9_9ZZZZ</name>
<proteinExistence type="predicted"/>
<evidence type="ECO:0008006" key="3">
    <source>
        <dbReference type="Google" id="ProtNLM"/>
    </source>
</evidence>
<sequence length="67" mass="7708">VKIYLASKSPRRYELLKQIGINFEVVDVDIDESCKENENPITYVRRIATEKARAGRLLTKNNFPVLA</sequence>
<feature type="non-terminal residue" evidence="2">
    <location>
        <position position="1"/>
    </location>
</feature>
<accession>A0A382S0H9</accession>
<dbReference type="EMBL" id="UINC01125442">
    <property type="protein sequence ID" value="SVD03270.1"/>
    <property type="molecule type" value="Genomic_DNA"/>
</dbReference>
<feature type="non-terminal residue" evidence="2">
    <location>
        <position position="67"/>
    </location>
</feature>
<dbReference type="Gene3D" id="3.90.950.10">
    <property type="match status" value="1"/>
</dbReference>
<dbReference type="Pfam" id="PF02545">
    <property type="entry name" value="Maf"/>
    <property type="match status" value="1"/>
</dbReference>
<dbReference type="SUPFAM" id="SSF52972">
    <property type="entry name" value="ITPase-like"/>
    <property type="match status" value="1"/>
</dbReference>
<reference evidence="2" key="1">
    <citation type="submission" date="2018-05" db="EMBL/GenBank/DDBJ databases">
        <authorList>
            <person name="Lanie J.A."/>
            <person name="Ng W.-L."/>
            <person name="Kazmierczak K.M."/>
            <person name="Andrzejewski T.M."/>
            <person name="Davidsen T.M."/>
            <person name="Wayne K.J."/>
            <person name="Tettelin H."/>
            <person name="Glass J.I."/>
            <person name="Rusch D."/>
            <person name="Podicherti R."/>
            <person name="Tsui H.-C.T."/>
            <person name="Winkler M.E."/>
        </authorList>
    </citation>
    <scope>NUCLEOTIDE SEQUENCE</scope>
</reference>
<keyword evidence="1" id="KW-0378">Hydrolase</keyword>
<evidence type="ECO:0000313" key="2">
    <source>
        <dbReference type="EMBL" id="SVD03270.1"/>
    </source>
</evidence>
<gene>
    <name evidence="2" type="ORF">METZ01_LOCUS356124</name>
</gene>
<protein>
    <recommendedName>
        <fullName evidence="3">Septum formation inhibitor Maf</fullName>
    </recommendedName>
</protein>
<dbReference type="AlphaFoldDB" id="A0A382S0H9"/>
<evidence type="ECO:0000256" key="1">
    <source>
        <dbReference type="ARBA" id="ARBA00022801"/>
    </source>
</evidence>